<keyword evidence="1" id="KW-0472">Membrane</keyword>
<dbReference type="AlphaFoldDB" id="A0A8S1LEF5"/>
<feature type="transmembrane region" description="Helical" evidence="1">
    <location>
        <begin position="32"/>
        <end position="54"/>
    </location>
</feature>
<name>A0A8S1LEF5_9CILI</name>
<dbReference type="PANTHER" id="PTHR12621:SF7">
    <property type="entry name" value="CYSTEINE AND HISTIDINE-RICH DOMAIN-CONTAINING PROTEIN 1"/>
    <property type="match status" value="1"/>
</dbReference>
<organism evidence="2 3">
    <name type="scientific">Paramecium sonneborni</name>
    <dbReference type="NCBI Taxonomy" id="65129"/>
    <lineage>
        <taxon>Eukaryota</taxon>
        <taxon>Sar</taxon>
        <taxon>Alveolata</taxon>
        <taxon>Ciliophora</taxon>
        <taxon>Intramacronucleata</taxon>
        <taxon>Oligohymenophorea</taxon>
        <taxon>Peniculida</taxon>
        <taxon>Parameciidae</taxon>
        <taxon>Paramecium</taxon>
    </lineage>
</organism>
<accession>A0A8S1LEF5</accession>
<evidence type="ECO:0008006" key="4">
    <source>
        <dbReference type="Google" id="ProtNLM"/>
    </source>
</evidence>
<keyword evidence="1" id="KW-1133">Transmembrane helix</keyword>
<reference evidence="2" key="1">
    <citation type="submission" date="2021-01" db="EMBL/GenBank/DDBJ databases">
        <authorList>
            <consortium name="Genoscope - CEA"/>
            <person name="William W."/>
        </authorList>
    </citation>
    <scope>NUCLEOTIDE SEQUENCE</scope>
</reference>
<evidence type="ECO:0000313" key="3">
    <source>
        <dbReference type="Proteomes" id="UP000692954"/>
    </source>
</evidence>
<evidence type="ECO:0000313" key="2">
    <source>
        <dbReference type="EMBL" id="CAD8064382.1"/>
    </source>
</evidence>
<sequence length="488" mass="56958">MSNFISNLRSIDFFGAPLVQHIDRDQSIYKSIFGGIMTLLICSASLSYAIWVIYSWQTNQYSPKISSSAYVSNLELLDLNYDVIKFYFWRQDEEMIDPFEHKILLPLLTYAENYTLRDKQVLEISNQTTPFGSRYIIPKMKIGQTNFNGILMTTSEMYIQIVKCSPELLKEGEQCASEEIANQFYSQQLNTIVAELQYKQLDSKDGSITSSVQELLIQLEESNCYTLNTYIQSSFYEVKNSLLFGSPEYFEFVNGALIQPQTNSVQYCKQAYGDETYALLYIGIKGNQVKTIFEYPNAGDLLANIGSIISVLFLFRHVILFLNSYYLNEKIVHDVISFYYPQFSQLKIYKNWKRDITKVYLQNQELDLKKFIAFYQNIKQKIEQKLTFVNLLYEISRVYILIRANKLKCEIKKSHLIGLRLEHLELNNFPLEPSPRSCCSSREIEEQTLNDEDITILSLYERQIQAKNPFPDEEADLINFYDINKIKQ</sequence>
<keyword evidence="3" id="KW-1185">Reference proteome</keyword>
<dbReference type="PANTHER" id="PTHR12621">
    <property type="entry name" value="CYSTEINE AND HISTIDINE-RICH DOMAIN CHORD -CONTAINING PROTEIN"/>
    <property type="match status" value="1"/>
</dbReference>
<evidence type="ECO:0000256" key="1">
    <source>
        <dbReference type="SAM" id="Phobius"/>
    </source>
</evidence>
<dbReference type="Proteomes" id="UP000692954">
    <property type="component" value="Unassembled WGS sequence"/>
</dbReference>
<keyword evidence="1" id="KW-0812">Transmembrane</keyword>
<dbReference type="GO" id="GO:0008270">
    <property type="term" value="F:zinc ion binding"/>
    <property type="evidence" value="ECO:0007669"/>
    <property type="project" value="TreeGrafter"/>
</dbReference>
<gene>
    <name evidence="2" type="ORF">PSON_ATCC_30995.1.T0190087</name>
</gene>
<protein>
    <recommendedName>
        <fullName evidence="4">Transmembrane protein</fullName>
    </recommendedName>
</protein>
<proteinExistence type="predicted"/>
<comment type="caution">
    <text evidence="2">The sequence shown here is derived from an EMBL/GenBank/DDBJ whole genome shotgun (WGS) entry which is preliminary data.</text>
</comment>
<dbReference type="EMBL" id="CAJJDN010000019">
    <property type="protein sequence ID" value="CAD8064382.1"/>
    <property type="molecule type" value="Genomic_DNA"/>
</dbReference>